<evidence type="ECO:0000256" key="2">
    <source>
        <dbReference type="ARBA" id="ARBA00022448"/>
    </source>
</evidence>
<dbReference type="AlphaFoldDB" id="A0A4R1MI60"/>
<evidence type="ECO:0000256" key="3">
    <source>
        <dbReference type="ARBA" id="ARBA00022729"/>
    </source>
</evidence>
<evidence type="ECO:0000256" key="1">
    <source>
        <dbReference type="ARBA" id="ARBA00009023"/>
    </source>
</evidence>
<dbReference type="NCBIfam" id="NF037995">
    <property type="entry name" value="TRAP_S1"/>
    <property type="match status" value="1"/>
</dbReference>
<feature type="chain" id="PRO_5038852929" evidence="4">
    <location>
        <begin position="22"/>
        <end position="354"/>
    </location>
</feature>
<dbReference type="EMBL" id="SMGQ01000014">
    <property type="protein sequence ID" value="TCK92368.1"/>
    <property type="molecule type" value="Genomic_DNA"/>
</dbReference>
<dbReference type="GO" id="GO:0055085">
    <property type="term" value="P:transmembrane transport"/>
    <property type="evidence" value="ECO:0007669"/>
    <property type="project" value="InterPro"/>
</dbReference>
<comment type="similarity">
    <text evidence="1">Belongs to the bacterial solute-binding protein 7 family.</text>
</comment>
<organism evidence="5 6">
    <name type="scientific">Natranaerovirga hydrolytica</name>
    <dbReference type="NCBI Taxonomy" id="680378"/>
    <lineage>
        <taxon>Bacteria</taxon>
        <taxon>Bacillati</taxon>
        <taxon>Bacillota</taxon>
        <taxon>Clostridia</taxon>
        <taxon>Lachnospirales</taxon>
        <taxon>Natranaerovirgaceae</taxon>
        <taxon>Natranaerovirga</taxon>
    </lineage>
</organism>
<dbReference type="Gene3D" id="3.40.190.170">
    <property type="entry name" value="Bacterial extracellular solute-binding protein, family 7"/>
    <property type="match status" value="1"/>
</dbReference>
<comment type="caution">
    <text evidence="5">The sequence shown here is derived from an EMBL/GenBank/DDBJ whole genome shotgun (WGS) entry which is preliminary data.</text>
</comment>
<name>A0A4R1MI60_9FIRM</name>
<dbReference type="Pfam" id="PF03480">
    <property type="entry name" value="DctP"/>
    <property type="match status" value="1"/>
</dbReference>
<dbReference type="InterPro" id="IPR038404">
    <property type="entry name" value="TRAP_DctP_sf"/>
</dbReference>
<dbReference type="Proteomes" id="UP000294545">
    <property type="component" value="Unassembled WGS sequence"/>
</dbReference>
<dbReference type="InterPro" id="IPR018389">
    <property type="entry name" value="DctP_fam"/>
</dbReference>
<accession>A0A4R1MI60</accession>
<dbReference type="OrthoDB" id="9815946at2"/>
<dbReference type="RefSeq" id="WP_132282806.1">
    <property type="nucleotide sequence ID" value="NZ_SMGQ01000014.1"/>
</dbReference>
<protein>
    <submittedName>
        <fullName evidence="5">Tripartite ATP-independent transporter DctP family solute receptor</fullName>
    </submittedName>
</protein>
<proteinExistence type="inferred from homology"/>
<reference evidence="5 6" key="1">
    <citation type="submission" date="2019-03" db="EMBL/GenBank/DDBJ databases">
        <title>Genomic Encyclopedia of Type Strains, Phase IV (KMG-IV): sequencing the most valuable type-strain genomes for metagenomic binning, comparative biology and taxonomic classification.</title>
        <authorList>
            <person name="Goeker M."/>
        </authorList>
    </citation>
    <scope>NUCLEOTIDE SEQUENCE [LARGE SCALE GENOMIC DNA]</scope>
    <source>
        <strain evidence="5 6">DSM 24176</strain>
    </source>
</reference>
<evidence type="ECO:0000313" key="5">
    <source>
        <dbReference type="EMBL" id="TCK92368.1"/>
    </source>
</evidence>
<dbReference type="PROSITE" id="PS51257">
    <property type="entry name" value="PROKAR_LIPOPROTEIN"/>
    <property type="match status" value="1"/>
</dbReference>
<keyword evidence="2" id="KW-0813">Transport</keyword>
<keyword evidence="5" id="KW-0675">Receptor</keyword>
<keyword evidence="3 4" id="KW-0732">Signal</keyword>
<gene>
    <name evidence="5" type="ORF">EDC19_2098</name>
</gene>
<sequence>MKKILMLVLVIVLTVSMTACSTKEGTQSDSSNITTGENDATNNAVDAVKVQIGFENSLSEPVGQALLKWQQLLEEQGDGSILIELFPDSQLGTKSELIDSMLLGEPVITLADGAFYADYGVRDMGILFGPFLFETWEQCWALTESDWYAEQSELLEEKGLKLLASNWKYGERHTMTNSLVETPDDLRGMIIRVPNNQIQTQGFNALGATATGMALNEVYQALQTGTIDGAENPLATLYGRRLQEVAPYLLMTGHVKNFTTWVTGTAFFDTLTPEQQELLVSTGREAGLYNNDLVDQYEEEYLQLMLDEGVTVTELSSKEVDQFVEAAQSFYQKGDDFGWSDNLYETVRAAMGLN</sequence>
<evidence type="ECO:0000256" key="4">
    <source>
        <dbReference type="SAM" id="SignalP"/>
    </source>
</evidence>
<evidence type="ECO:0000313" key="6">
    <source>
        <dbReference type="Proteomes" id="UP000294545"/>
    </source>
</evidence>
<dbReference type="PANTHER" id="PTHR33376:SF7">
    <property type="entry name" value="C4-DICARBOXYLATE-BINDING PROTEIN DCTB"/>
    <property type="match status" value="1"/>
</dbReference>
<feature type="signal peptide" evidence="4">
    <location>
        <begin position="1"/>
        <end position="21"/>
    </location>
</feature>
<dbReference type="PANTHER" id="PTHR33376">
    <property type="match status" value="1"/>
</dbReference>
<keyword evidence="6" id="KW-1185">Reference proteome</keyword>
<dbReference type="CDD" id="cd13669">
    <property type="entry name" value="PBP2_TRAP_TM0322_like"/>
    <property type="match status" value="1"/>
</dbReference>